<name>A0A915MB15_MELJA</name>
<proteinExistence type="predicted"/>
<evidence type="ECO:0000313" key="1">
    <source>
        <dbReference type="Proteomes" id="UP000887561"/>
    </source>
</evidence>
<dbReference type="AlphaFoldDB" id="A0A915MB15"/>
<protein>
    <submittedName>
        <fullName evidence="2">Uncharacterized protein</fullName>
    </submittedName>
</protein>
<evidence type="ECO:0000313" key="2">
    <source>
        <dbReference type="WBParaSite" id="scaffold35376_cov254.g22440"/>
    </source>
</evidence>
<reference evidence="2" key="1">
    <citation type="submission" date="2022-11" db="UniProtKB">
        <authorList>
            <consortium name="WormBaseParasite"/>
        </authorList>
    </citation>
    <scope>IDENTIFICATION</scope>
</reference>
<accession>A0A915MB15</accession>
<keyword evidence="1" id="KW-1185">Reference proteome</keyword>
<dbReference type="Proteomes" id="UP000887561">
    <property type="component" value="Unplaced"/>
</dbReference>
<dbReference type="WBParaSite" id="scaffold35376_cov254.g22440">
    <property type="protein sequence ID" value="scaffold35376_cov254.g22440"/>
    <property type="gene ID" value="scaffold35376_cov254.g22440"/>
</dbReference>
<organism evidence="1 2">
    <name type="scientific">Meloidogyne javanica</name>
    <name type="common">Root-knot nematode worm</name>
    <dbReference type="NCBI Taxonomy" id="6303"/>
    <lineage>
        <taxon>Eukaryota</taxon>
        <taxon>Metazoa</taxon>
        <taxon>Ecdysozoa</taxon>
        <taxon>Nematoda</taxon>
        <taxon>Chromadorea</taxon>
        <taxon>Rhabditida</taxon>
        <taxon>Tylenchina</taxon>
        <taxon>Tylenchomorpha</taxon>
        <taxon>Tylenchoidea</taxon>
        <taxon>Meloidogynidae</taxon>
        <taxon>Meloidogyninae</taxon>
        <taxon>Meloidogyne</taxon>
        <taxon>Meloidogyne incognita group</taxon>
    </lineage>
</organism>
<sequence>MQRSVLTSKLLKERIEECVPKRIENKDLINFDENENKEIKKLIINEENNGEILKEKTKEIQFPWLEAKQINIQQLLLSKLGDGPKILE</sequence>